<reference evidence="6 8" key="1">
    <citation type="journal article" date="2008" name="Science">
        <title>The Physcomitrella genome reveals evolutionary insights into the conquest of land by plants.</title>
        <authorList>
            <person name="Rensing S."/>
            <person name="Lang D."/>
            <person name="Zimmer A."/>
            <person name="Terry A."/>
            <person name="Salamov A."/>
            <person name="Shapiro H."/>
            <person name="Nishiyama T."/>
            <person name="Perroud P.-F."/>
            <person name="Lindquist E."/>
            <person name="Kamisugi Y."/>
            <person name="Tanahashi T."/>
            <person name="Sakakibara K."/>
            <person name="Fujita T."/>
            <person name="Oishi K."/>
            <person name="Shin-I T."/>
            <person name="Kuroki Y."/>
            <person name="Toyoda A."/>
            <person name="Suzuki Y."/>
            <person name="Hashimoto A."/>
            <person name="Yamaguchi K."/>
            <person name="Sugano A."/>
            <person name="Kohara Y."/>
            <person name="Fujiyama A."/>
            <person name="Anterola A."/>
            <person name="Aoki S."/>
            <person name="Ashton N."/>
            <person name="Barbazuk W.B."/>
            <person name="Barker E."/>
            <person name="Bennetzen J."/>
            <person name="Bezanilla M."/>
            <person name="Blankenship R."/>
            <person name="Cho S.H."/>
            <person name="Dutcher S."/>
            <person name="Estelle M."/>
            <person name="Fawcett J.A."/>
            <person name="Gundlach H."/>
            <person name="Hanada K."/>
            <person name="Heyl A."/>
            <person name="Hicks K.A."/>
            <person name="Hugh J."/>
            <person name="Lohr M."/>
            <person name="Mayer K."/>
            <person name="Melkozernov A."/>
            <person name="Murata T."/>
            <person name="Nelson D."/>
            <person name="Pils B."/>
            <person name="Prigge M."/>
            <person name="Reiss B."/>
            <person name="Renner T."/>
            <person name="Rombauts S."/>
            <person name="Rushton P."/>
            <person name="Sanderfoot A."/>
            <person name="Schween G."/>
            <person name="Shiu S.-H."/>
            <person name="Stueber K."/>
            <person name="Theodoulou F.L."/>
            <person name="Tu H."/>
            <person name="Van de Peer Y."/>
            <person name="Verrier P.J."/>
            <person name="Waters E."/>
            <person name="Wood A."/>
            <person name="Yang L."/>
            <person name="Cove D."/>
            <person name="Cuming A."/>
            <person name="Hasebe M."/>
            <person name="Lucas S."/>
            <person name="Mishler D.B."/>
            <person name="Reski R."/>
            <person name="Grigoriev I."/>
            <person name="Quatrano R.S."/>
            <person name="Boore J.L."/>
        </authorList>
    </citation>
    <scope>NUCLEOTIDE SEQUENCE [LARGE SCALE GENOMIC DNA]</scope>
    <source>
        <strain evidence="7 8">cv. Gransden 2004</strain>
    </source>
</reference>
<dbReference type="Gramene" id="Pp3c12_21450V3.2">
    <property type="protein sequence ID" value="Pp3c12_21450V3.2"/>
    <property type="gene ID" value="Pp3c12_21450"/>
</dbReference>
<keyword evidence="4" id="KW-1133">Transmembrane helix</keyword>
<sequence>MTSDGELSSTAAKRATELAPSSPRSALPPEVSSKNPAGLHFRTTGGTIGARNSDVENEILLKKLAEARASRRYGNNTGPRSSKSESGCFQSAGFLQLCVAMALISLALVVLLALLHPSFSPSVEGASNGKEVTYGSMIKLQHDRTKFRLHSHEVPYGSGSGQQSVTAFPGVEDGNSYWAVKPSSDDESIEQGDVIPNGSIVRLQHMRTRKWLHSHLHPSPISGNLEVSAFGGDDQSDTGDYWRLEIEGKGKVWMQDQKVRLRHVDTNGYLHSHDKKYSRIVSGQQEVCGMGKKNADNLWTAAEGIYFLTRATTVE</sequence>
<dbReference type="Pfam" id="PF02815">
    <property type="entry name" value="MIR"/>
    <property type="match status" value="1"/>
</dbReference>
<dbReference type="SUPFAM" id="SSF82109">
    <property type="entry name" value="MIR domain"/>
    <property type="match status" value="1"/>
</dbReference>
<feature type="domain" description="MIR" evidence="5">
    <location>
        <begin position="192"/>
        <end position="247"/>
    </location>
</feature>
<organism evidence="6">
    <name type="scientific">Physcomitrium patens</name>
    <name type="common">Spreading-leaved earth moss</name>
    <name type="synonym">Physcomitrella patens</name>
    <dbReference type="NCBI Taxonomy" id="3218"/>
    <lineage>
        <taxon>Eukaryota</taxon>
        <taxon>Viridiplantae</taxon>
        <taxon>Streptophyta</taxon>
        <taxon>Embryophyta</taxon>
        <taxon>Bryophyta</taxon>
        <taxon>Bryophytina</taxon>
        <taxon>Bryopsida</taxon>
        <taxon>Funariidae</taxon>
        <taxon>Funariales</taxon>
        <taxon>Funariaceae</taxon>
        <taxon>Physcomitrium</taxon>
    </lineage>
</organism>
<reference evidence="6 8" key="2">
    <citation type="journal article" date="2018" name="Plant J.">
        <title>The Physcomitrella patens chromosome-scale assembly reveals moss genome structure and evolution.</title>
        <authorList>
            <person name="Lang D."/>
            <person name="Ullrich K.K."/>
            <person name="Murat F."/>
            <person name="Fuchs J."/>
            <person name="Jenkins J."/>
            <person name="Haas F.B."/>
            <person name="Piednoel M."/>
            <person name="Gundlach H."/>
            <person name="Van Bel M."/>
            <person name="Meyberg R."/>
            <person name="Vives C."/>
            <person name="Morata J."/>
            <person name="Symeonidi A."/>
            <person name="Hiss M."/>
            <person name="Muchero W."/>
            <person name="Kamisugi Y."/>
            <person name="Saleh O."/>
            <person name="Blanc G."/>
            <person name="Decker E.L."/>
            <person name="van Gessel N."/>
            <person name="Grimwood J."/>
            <person name="Hayes R.D."/>
            <person name="Graham S.W."/>
            <person name="Gunter L.E."/>
            <person name="McDaniel S.F."/>
            <person name="Hoernstein S.N.W."/>
            <person name="Larsson A."/>
            <person name="Li F.W."/>
            <person name="Perroud P.F."/>
            <person name="Phillips J."/>
            <person name="Ranjan P."/>
            <person name="Rokshar D.S."/>
            <person name="Rothfels C.J."/>
            <person name="Schneider L."/>
            <person name="Shu S."/>
            <person name="Stevenson D.W."/>
            <person name="Thummler F."/>
            <person name="Tillich M."/>
            <person name="Villarreal Aguilar J.C."/>
            <person name="Widiez T."/>
            <person name="Wong G.K."/>
            <person name="Wymore A."/>
            <person name="Zhang Y."/>
            <person name="Zimmer A.D."/>
            <person name="Quatrano R.S."/>
            <person name="Mayer K.F.X."/>
            <person name="Goodstein D."/>
            <person name="Casacuberta J.M."/>
            <person name="Vandepoele K."/>
            <person name="Reski R."/>
            <person name="Cuming A.C."/>
            <person name="Tuskan G.A."/>
            <person name="Maumus F."/>
            <person name="Salse J."/>
            <person name="Schmutz J."/>
            <person name="Rensing S.A."/>
        </authorList>
    </citation>
    <scope>NUCLEOTIDE SEQUENCE [LARGE SCALE GENOMIC DNA]</scope>
    <source>
        <strain evidence="7 8">cv. Gransden 2004</strain>
    </source>
</reference>
<dbReference type="EMBL" id="ABEU02000012">
    <property type="protein sequence ID" value="PNR44170.1"/>
    <property type="molecule type" value="Genomic_DNA"/>
</dbReference>
<feature type="region of interest" description="Disordered" evidence="3">
    <location>
        <begin position="1"/>
        <end position="48"/>
    </location>
</feature>
<reference evidence="7" key="3">
    <citation type="submission" date="2020-12" db="UniProtKB">
        <authorList>
            <consortium name="EnsemblPlants"/>
        </authorList>
    </citation>
    <scope>IDENTIFICATION</scope>
</reference>
<feature type="domain" description="MIR" evidence="5">
    <location>
        <begin position="129"/>
        <end position="183"/>
    </location>
</feature>
<dbReference type="OMA" id="NHKARTY"/>
<keyword evidence="4" id="KW-0472">Membrane</keyword>
<dbReference type="EnsemblPlants" id="Pp3c12_21450V3.1">
    <property type="protein sequence ID" value="Pp3c12_21450V3.1"/>
    <property type="gene ID" value="Pp3c12_21450"/>
</dbReference>
<gene>
    <name evidence="7" type="primary">LOC112289690</name>
    <name evidence="6" type="ORF">PHYPA_016554</name>
</gene>
<dbReference type="PANTHER" id="PTHR46809">
    <property type="entry name" value="STROMAL CELL-DERIVED FACTOR 2-LIKE PROTEIN"/>
    <property type="match status" value="1"/>
</dbReference>
<evidence type="ECO:0000313" key="8">
    <source>
        <dbReference type="Proteomes" id="UP000006727"/>
    </source>
</evidence>
<dbReference type="CDD" id="cd23294">
    <property type="entry name" value="beta-trefoil_MIR_AtSDF2-like"/>
    <property type="match status" value="1"/>
</dbReference>
<dbReference type="Gene3D" id="2.80.10.50">
    <property type="match status" value="1"/>
</dbReference>
<feature type="compositionally biased region" description="Polar residues" evidence="3">
    <location>
        <begin position="1"/>
        <end position="11"/>
    </location>
</feature>
<evidence type="ECO:0000256" key="1">
    <source>
        <dbReference type="ARBA" id="ARBA00022729"/>
    </source>
</evidence>
<dbReference type="Proteomes" id="UP000006727">
    <property type="component" value="Chromosome 12"/>
</dbReference>
<feature type="domain" description="MIR" evidence="5">
    <location>
        <begin position="250"/>
        <end position="304"/>
    </location>
</feature>
<name>A0A2K1JRK7_PHYPA</name>
<evidence type="ECO:0000259" key="5">
    <source>
        <dbReference type="PROSITE" id="PS50919"/>
    </source>
</evidence>
<keyword evidence="1" id="KW-0732">Signal</keyword>
<dbReference type="InterPro" id="IPR016093">
    <property type="entry name" value="MIR_motif"/>
</dbReference>
<keyword evidence="8" id="KW-1185">Reference proteome</keyword>
<evidence type="ECO:0000313" key="7">
    <source>
        <dbReference type="EnsemblPlants" id="Pp3c12_21450V3.1"/>
    </source>
</evidence>
<dbReference type="EnsemblPlants" id="Pp3c12_21450V3.2">
    <property type="protein sequence ID" value="Pp3c12_21450V3.2"/>
    <property type="gene ID" value="Pp3c12_21450"/>
</dbReference>
<feature type="transmembrane region" description="Helical" evidence="4">
    <location>
        <begin position="93"/>
        <end position="115"/>
    </location>
</feature>
<evidence type="ECO:0000313" key="6">
    <source>
        <dbReference type="EMBL" id="PNR44170.1"/>
    </source>
</evidence>
<dbReference type="STRING" id="3218.A0A2K1JRK7"/>
<dbReference type="Gramene" id="Pp3c12_21450V3.1">
    <property type="protein sequence ID" value="Pp3c12_21450V3.1"/>
    <property type="gene ID" value="Pp3c12_21450"/>
</dbReference>
<dbReference type="OrthoDB" id="5588846at2759"/>
<keyword evidence="2" id="KW-0677">Repeat</keyword>
<proteinExistence type="predicted"/>
<dbReference type="InterPro" id="IPR036300">
    <property type="entry name" value="MIR_dom_sf"/>
</dbReference>
<protein>
    <recommendedName>
        <fullName evidence="5">MIR domain-containing protein</fullName>
    </recommendedName>
</protein>
<evidence type="ECO:0000256" key="2">
    <source>
        <dbReference type="ARBA" id="ARBA00022737"/>
    </source>
</evidence>
<feature type="compositionally biased region" description="Low complexity" evidence="3">
    <location>
        <begin position="18"/>
        <end position="29"/>
    </location>
</feature>
<dbReference type="SMART" id="SM00472">
    <property type="entry name" value="MIR"/>
    <property type="match status" value="3"/>
</dbReference>
<accession>A0A2K1JRK7</accession>
<dbReference type="PANTHER" id="PTHR46809:SF2">
    <property type="entry name" value="GH21273P"/>
    <property type="match status" value="1"/>
</dbReference>
<dbReference type="FunFam" id="2.80.10.50:FF:000068">
    <property type="entry name" value="Stromal cell-derived factor 2-like protein"/>
    <property type="match status" value="1"/>
</dbReference>
<dbReference type="AlphaFoldDB" id="A0A2K1JRK7"/>
<dbReference type="PaxDb" id="3218-PP1S108_86V6.1"/>
<keyword evidence="4" id="KW-0812">Transmembrane</keyword>
<evidence type="ECO:0000256" key="3">
    <source>
        <dbReference type="SAM" id="MobiDB-lite"/>
    </source>
</evidence>
<dbReference type="PROSITE" id="PS50919">
    <property type="entry name" value="MIR"/>
    <property type="match status" value="3"/>
</dbReference>
<evidence type="ECO:0000256" key="4">
    <source>
        <dbReference type="SAM" id="Phobius"/>
    </source>
</evidence>